<accession>U3AED8</accession>
<evidence type="ECO:0000256" key="3">
    <source>
        <dbReference type="ARBA" id="ARBA00022741"/>
    </source>
</evidence>
<comment type="caution">
    <text evidence="6">The sequence shown here is derived from an EMBL/GenBank/DDBJ whole genome shotgun (WGS) entry which is preliminary data.</text>
</comment>
<protein>
    <recommendedName>
        <fullName evidence="5">cGAS/DncV-like nucleotidyltransferase C-terminal helical domain-containing protein</fullName>
    </recommendedName>
</protein>
<dbReference type="Proteomes" id="UP000016566">
    <property type="component" value="Unassembled WGS sequence"/>
</dbReference>
<sequence length="162" mass="18012">MCNSAHRNYPFLFRHHIDQKGKETDDGAKMAIRLLKNLSADSQKDLSISSYDIASVVFHCPSHVIGRHVARDLAILSGISAFLNQLAANRSQAEALMSPDGTRKIFDKSEKWGSFLTLAGNTSQLAREVERELVGPQLLMDRDFGQVLKSLNESKIPVVPTY</sequence>
<dbReference type="InterPro" id="IPR058909">
    <property type="entry name" value="CD_NTase_C"/>
</dbReference>
<dbReference type="EMBL" id="BATB01000026">
    <property type="protein sequence ID" value="GAD56044.1"/>
    <property type="molecule type" value="Genomic_DNA"/>
</dbReference>
<dbReference type="Pfam" id="PF26305">
    <property type="entry name" value="CD_NTase_C"/>
    <property type="match status" value="1"/>
</dbReference>
<evidence type="ECO:0000256" key="1">
    <source>
        <dbReference type="ARBA" id="ARBA00022679"/>
    </source>
</evidence>
<organism evidence="6 7">
    <name type="scientific">Limimaricola cinnabarinus LL-001</name>
    <dbReference type="NCBI Taxonomy" id="1337093"/>
    <lineage>
        <taxon>Bacteria</taxon>
        <taxon>Pseudomonadati</taxon>
        <taxon>Pseudomonadota</taxon>
        <taxon>Alphaproteobacteria</taxon>
        <taxon>Rhodobacterales</taxon>
        <taxon>Paracoccaceae</taxon>
        <taxon>Limimaricola</taxon>
    </lineage>
</organism>
<evidence type="ECO:0000256" key="2">
    <source>
        <dbReference type="ARBA" id="ARBA00022695"/>
    </source>
</evidence>
<keyword evidence="3" id="KW-0547">Nucleotide-binding</keyword>
<name>U3AED8_9RHOB</name>
<keyword evidence="7" id="KW-1185">Reference proteome</keyword>
<keyword evidence="2" id="KW-0548">Nucleotidyltransferase</keyword>
<dbReference type="eggNOG" id="ENOG50312PT">
    <property type="taxonomic scope" value="Bacteria"/>
</dbReference>
<proteinExistence type="predicted"/>
<evidence type="ECO:0000256" key="4">
    <source>
        <dbReference type="ARBA" id="ARBA00023118"/>
    </source>
</evidence>
<keyword evidence="4" id="KW-0051">Antiviral defense</keyword>
<feature type="domain" description="cGAS/DncV-like nucleotidyltransferase C-terminal helical" evidence="5">
    <location>
        <begin position="17"/>
        <end position="112"/>
    </location>
</feature>
<evidence type="ECO:0000259" key="5">
    <source>
        <dbReference type="Pfam" id="PF26305"/>
    </source>
</evidence>
<evidence type="ECO:0000313" key="6">
    <source>
        <dbReference type="EMBL" id="GAD56044.1"/>
    </source>
</evidence>
<dbReference type="AlphaFoldDB" id="U3AED8"/>
<gene>
    <name evidence="6" type="ORF">MBELCI_2096</name>
</gene>
<keyword evidence="1" id="KW-0808">Transferase</keyword>
<reference evidence="6" key="1">
    <citation type="journal article" date="2013" name="Genome Announc.">
        <title>Draft Genome Sequence of Loktanella cinnabarina LL-001T, Isolated from Deep-Sea Floor Sediment.</title>
        <authorList>
            <person name="Nishi S."/>
            <person name="Tsubouchi T."/>
            <person name="Takaki Y."/>
            <person name="Koyanagi R."/>
            <person name="Satoh N."/>
            <person name="Maruyama T."/>
            <person name="Hatada Y."/>
        </authorList>
    </citation>
    <scope>NUCLEOTIDE SEQUENCE [LARGE SCALE GENOMIC DNA]</scope>
    <source>
        <strain evidence="6">LL-001</strain>
    </source>
</reference>
<evidence type="ECO:0000313" key="7">
    <source>
        <dbReference type="Proteomes" id="UP000016566"/>
    </source>
</evidence>